<feature type="signal peptide" evidence="1">
    <location>
        <begin position="1"/>
        <end position="28"/>
    </location>
</feature>
<organism evidence="2 3">
    <name type="scientific">Nocardia panacis</name>
    <dbReference type="NCBI Taxonomy" id="2340916"/>
    <lineage>
        <taxon>Bacteria</taxon>
        <taxon>Bacillati</taxon>
        <taxon>Actinomycetota</taxon>
        <taxon>Actinomycetes</taxon>
        <taxon>Mycobacteriales</taxon>
        <taxon>Nocardiaceae</taxon>
        <taxon>Nocardia</taxon>
    </lineage>
</organism>
<accession>A0A3A4K0M7</accession>
<reference evidence="2 3" key="1">
    <citation type="submission" date="2018-09" db="EMBL/GenBank/DDBJ databases">
        <title>YIM PH21274 draft genome.</title>
        <authorList>
            <person name="Miao C."/>
        </authorList>
    </citation>
    <scope>NUCLEOTIDE SEQUENCE [LARGE SCALE GENOMIC DNA]</scope>
    <source>
        <strain evidence="2 3">YIM PH 21724</strain>
    </source>
</reference>
<name>A0A3A4K0M7_9NOCA</name>
<dbReference type="OrthoDB" id="4559661at2"/>
<dbReference type="AlphaFoldDB" id="A0A3A4K0M7"/>
<proteinExistence type="predicted"/>
<dbReference type="EMBL" id="QZFU01000015">
    <property type="protein sequence ID" value="RJO77603.1"/>
    <property type="molecule type" value="Genomic_DNA"/>
</dbReference>
<comment type="caution">
    <text evidence="2">The sequence shown here is derived from an EMBL/GenBank/DDBJ whole genome shotgun (WGS) entry which is preliminary data.</text>
</comment>
<keyword evidence="1" id="KW-0732">Signal</keyword>
<evidence type="ECO:0000313" key="2">
    <source>
        <dbReference type="EMBL" id="RJO77603.1"/>
    </source>
</evidence>
<protein>
    <submittedName>
        <fullName evidence="2">Uncharacterized protein</fullName>
    </submittedName>
</protein>
<evidence type="ECO:0000313" key="3">
    <source>
        <dbReference type="Proteomes" id="UP000266677"/>
    </source>
</evidence>
<feature type="chain" id="PRO_5017340859" evidence="1">
    <location>
        <begin position="29"/>
        <end position="128"/>
    </location>
</feature>
<gene>
    <name evidence="2" type="ORF">D5S18_07630</name>
</gene>
<keyword evidence="3" id="KW-1185">Reference proteome</keyword>
<dbReference type="Proteomes" id="UP000266677">
    <property type="component" value="Unassembled WGS sequence"/>
</dbReference>
<dbReference type="RefSeq" id="WP_120039127.1">
    <property type="nucleotide sequence ID" value="NZ_QZFU01000015.1"/>
</dbReference>
<evidence type="ECO:0000256" key="1">
    <source>
        <dbReference type="SAM" id="SignalP"/>
    </source>
</evidence>
<sequence length="128" mass="12838">MRNLRKPVFAAIALGAAGLILGAPQASAEIGSQVVMAGGGLSLPGGYGTGCTYQVLGNSSSHSGMNFYDNGVLFAATPGSPTPKTHSANWTPSTTGTHTILITQDDDSKTMVLNVGNGINGGSSCLVL</sequence>